<dbReference type="WBParaSite" id="BXY_1051200.1">
    <property type="protein sequence ID" value="BXY_1051200.1"/>
    <property type="gene ID" value="BXY_1051200"/>
</dbReference>
<feature type="region of interest" description="Disordered" evidence="1">
    <location>
        <begin position="121"/>
        <end position="140"/>
    </location>
</feature>
<evidence type="ECO:0000256" key="1">
    <source>
        <dbReference type="SAM" id="MobiDB-lite"/>
    </source>
</evidence>
<reference evidence="3" key="1">
    <citation type="submission" date="2016-11" db="UniProtKB">
        <authorList>
            <consortium name="WormBaseParasite"/>
        </authorList>
    </citation>
    <scope>IDENTIFICATION</scope>
</reference>
<dbReference type="AlphaFoldDB" id="A0A1I7SBW2"/>
<dbReference type="PROSITE" id="PS51257">
    <property type="entry name" value="PROKAR_LIPOPROTEIN"/>
    <property type="match status" value="1"/>
</dbReference>
<feature type="region of interest" description="Disordered" evidence="1">
    <location>
        <begin position="1"/>
        <end position="24"/>
    </location>
</feature>
<accession>A0A1I7SBW2</accession>
<name>A0A1I7SBW2_BURXY</name>
<feature type="region of interest" description="Disordered" evidence="1">
    <location>
        <begin position="36"/>
        <end position="56"/>
    </location>
</feature>
<evidence type="ECO:0000313" key="2">
    <source>
        <dbReference type="Proteomes" id="UP000095284"/>
    </source>
</evidence>
<protein>
    <submittedName>
        <fullName evidence="3">Unspecified product</fullName>
    </submittedName>
</protein>
<evidence type="ECO:0000313" key="3">
    <source>
        <dbReference type="WBParaSite" id="BXY_1051200.1"/>
    </source>
</evidence>
<proteinExistence type="predicted"/>
<dbReference type="Proteomes" id="UP000095284">
    <property type="component" value="Unplaced"/>
</dbReference>
<sequence length="140" mass="14874">MSRHQTTASSDAVTNTTKTPVSSTAAVPVAGAGCFPAPSARPLAKTRPAPFRPSTRRRLRAPLWVPIASASQGVREDLALLVRPQARCFRVSSENSAGTSTLHGVPSIASYEEFEAYQAMMAQNTSGAQETEEKDQAEGK</sequence>
<organism evidence="2 3">
    <name type="scientific">Bursaphelenchus xylophilus</name>
    <name type="common">Pinewood nematode worm</name>
    <name type="synonym">Aphelenchoides xylophilus</name>
    <dbReference type="NCBI Taxonomy" id="6326"/>
    <lineage>
        <taxon>Eukaryota</taxon>
        <taxon>Metazoa</taxon>
        <taxon>Ecdysozoa</taxon>
        <taxon>Nematoda</taxon>
        <taxon>Chromadorea</taxon>
        <taxon>Rhabditida</taxon>
        <taxon>Tylenchina</taxon>
        <taxon>Tylenchomorpha</taxon>
        <taxon>Aphelenchoidea</taxon>
        <taxon>Aphelenchoididae</taxon>
        <taxon>Bursaphelenchus</taxon>
    </lineage>
</organism>